<organism evidence="1 2">
    <name type="scientific">Corynebacterium liangguodongii</name>
    <dbReference type="NCBI Taxonomy" id="2079535"/>
    <lineage>
        <taxon>Bacteria</taxon>
        <taxon>Bacillati</taxon>
        <taxon>Actinomycetota</taxon>
        <taxon>Actinomycetes</taxon>
        <taxon>Mycobacteriales</taxon>
        <taxon>Corynebacteriaceae</taxon>
        <taxon>Corynebacterium</taxon>
    </lineage>
</organism>
<dbReference type="GO" id="GO:0016787">
    <property type="term" value="F:hydrolase activity"/>
    <property type="evidence" value="ECO:0007669"/>
    <property type="project" value="UniProtKB-KW"/>
</dbReference>
<accession>A0A2S0WBU6</accession>
<dbReference type="KEGG" id="clia:C3E79_00945"/>
<dbReference type="OrthoDB" id="2987348at2"/>
<protein>
    <submittedName>
        <fullName evidence="1">Alpha/beta hydrolase</fullName>
    </submittedName>
</protein>
<dbReference type="SUPFAM" id="SSF53474">
    <property type="entry name" value="alpha/beta-Hydrolases"/>
    <property type="match status" value="1"/>
</dbReference>
<evidence type="ECO:0000313" key="1">
    <source>
        <dbReference type="EMBL" id="AWB83224.1"/>
    </source>
</evidence>
<gene>
    <name evidence="1" type="ORF">C3E79_00945</name>
</gene>
<dbReference type="Pfam" id="PF00561">
    <property type="entry name" value="Abhydrolase_1"/>
    <property type="match status" value="1"/>
</dbReference>
<dbReference type="GO" id="GO:0016020">
    <property type="term" value="C:membrane"/>
    <property type="evidence" value="ECO:0007669"/>
    <property type="project" value="TreeGrafter"/>
</dbReference>
<dbReference type="PRINTS" id="PR00111">
    <property type="entry name" value="ABHYDROLASE"/>
</dbReference>
<dbReference type="InterPro" id="IPR029058">
    <property type="entry name" value="AB_hydrolase_fold"/>
</dbReference>
<keyword evidence="2" id="KW-1185">Reference proteome</keyword>
<dbReference type="PANTHER" id="PTHR43798">
    <property type="entry name" value="MONOACYLGLYCEROL LIPASE"/>
    <property type="match status" value="1"/>
</dbReference>
<dbReference type="PRINTS" id="PR00412">
    <property type="entry name" value="EPOXHYDRLASE"/>
</dbReference>
<evidence type="ECO:0000313" key="2">
    <source>
        <dbReference type="Proteomes" id="UP000244754"/>
    </source>
</evidence>
<reference evidence="2" key="1">
    <citation type="submission" date="2018-01" db="EMBL/GenBank/DDBJ databases">
        <authorList>
            <person name="Li J."/>
        </authorList>
    </citation>
    <scope>NUCLEOTIDE SEQUENCE [LARGE SCALE GENOMIC DNA]</scope>
    <source>
        <strain evidence="2">2184</strain>
    </source>
</reference>
<dbReference type="AlphaFoldDB" id="A0A2S0WBU6"/>
<dbReference type="PANTHER" id="PTHR43798:SF33">
    <property type="entry name" value="HYDROLASE, PUTATIVE (AFU_ORTHOLOGUE AFUA_2G14860)-RELATED"/>
    <property type="match status" value="1"/>
</dbReference>
<dbReference type="InterPro" id="IPR050266">
    <property type="entry name" value="AB_hydrolase_sf"/>
</dbReference>
<name>A0A2S0WBU6_9CORY</name>
<dbReference type="EMBL" id="CP026948">
    <property type="protein sequence ID" value="AWB83224.1"/>
    <property type="molecule type" value="Genomic_DNA"/>
</dbReference>
<dbReference type="InterPro" id="IPR000639">
    <property type="entry name" value="Epox_hydrolase-like"/>
</dbReference>
<proteinExistence type="predicted"/>
<dbReference type="Proteomes" id="UP000244754">
    <property type="component" value="Chromosome"/>
</dbReference>
<sequence>MASTRLSPSVVELGGDFAHHHLHTRGIRLHAVSAGAPSDPLIMLLHGTFGGWFDFRDVIAPLAARGFHVAAIDMRGYGMSDKPRPRPGNDMLVAVGDVKGAVAALGHKDATVLGADTGGAVAWVAAETYPEVVSKIVTVSAAHPAELRAAALARPWECGPTIGRIAVSHLPPAVLEPFEAARRRAYRRDLRANTAPPFQRSECFSRTLELRCTAASIDNAFSHSVVNSRLLTDAPSPRGAKITAPVLAIRPEQSMWARIDASQRARTTSSYAQVSIPTAKNLPHVEDPAAFVDVVAAFAARS</sequence>
<dbReference type="InterPro" id="IPR000073">
    <property type="entry name" value="AB_hydrolase_1"/>
</dbReference>
<dbReference type="Gene3D" id="3.40.50.1820">
    <property type="entry name" value="alpha/beta hydrolase"/>
    <property type="match status" value="1"/>
</dbReference>
<keyword evidence="1" id="KW-0378">Hydrolase</keyword>